<evidence type="ECO:0000256" key="4">
    <source>
        <dbReference type="ARBA" id="ARBA00023136"/>
    </source>
</evidence>
<dbReference type="GO" id="GO:0033281">
    <property type="term" value="C:TAT protein transport complex"/>
    <property type="evidence" value="ECO:0007669"/>
    <property type="project" value="TreeGrafter"/>
</dbReference>
<dbReference type="PANTHER" id="PTHR30371">
    <property type="entry name" value="SEC-INDEPENDENT PROTEIN TRANSLOCASE PROTEIN TATC"/>
    <property type="match status" value="1"/>
</dbReference>
<feature type="region of interest" description="Disordered" evidence="5">
    <location>
        <begin position="319"/>
        <end position="357"/>
    </location>
</feature>
<feature type="transmembrane region" description="Helical" evidence="6">
    <location>
        <begin position="179"/>
        <end position="206"/>
    </location>
</feature>
<evidence type="ECO:0000313" key="7">
    <source>
        <dbReference type="EMBL" id="CAB4878099.1"/>
    </source>
</evidence>
<dbReference type="Pfam" id="PF00902">
    <property type="entry name" value="TatC"/>
    <property type="match status" value="1"/>
</dbReference>
<name>A0A6J7EC47_9ZZZZ</name>
<feature type="transmembrane region" description="Helical" evidence="6">
    <location>
        <begin position="226"/>
        <end position="253"/>
    </location>
</feature>
<keyword evidence="2 6" id="KW-0812">Transmembrane</keyword>
<comment type="subcellular location">
    <subcellularLocation>
        <location evidence="1">Membrane</location>
        <topology evidence="1">Multi-pass membrane protein</topology>
    </subcellularLocation>
</comment>
<dbReference type="InterPro" id="IPR019820">
    <property type="entry name" value="Sec-indep_translocase_CS"/>
</dbReference>
<evidence type="ECO:0000256" key="6">
    <source>
        <dbReference type="SAM" id="Phobius"/>
    </source>
</evidence>
<keyword evidence="4 6" id="KW-0472">Membrane</keyword>
<evidence type="ECO:0000256" key="5">
    <source>
        <dbReference type="SAM" id="MobiDB-lite"/>
    </source>
</evidence>
<evidence type="ECO:0000256" key="3">
    <source>
        <dbReference type="ARBA" id="ARBA00022989"/>
    </source>
</evidence>
<dbReference type="InterPro" id="IPR002033">
    <property type="entry name" value="TatC"/>
</dbReference>
<dbReference type="GO" id="GO:0009977">
    <property type="term" value="F:proton motive force dependent protein transmembrane transporter activity"/>
    <property type="evidence" value="ECO:0007669"/>
    <property type="project" value="TreeGrafter"/>
</dbReference>
<sequence>MSTLLGKVDHADRLSIIDHLDELRSRLIICAGTMAVAFLLCFWQNAALLKILNEPLKQAGTPSGLSTGALSGTAEVGVRLGQELQKSAEAAQALSIAAATPAGQKQEFKNLAEGLKAAAADLPKVTPSRQPITTGVGEPFTATLTVSAYFTLLLSLPVILWQIYGFILPAFNRRERKIVLPLMMMVPVLFSAGVAFGYLMVLPPAVNFLQNFNSGSFDILVQAKEYYAFVATVLLVMGLIFQVPVGLLALNRAGLVSSSALVRHWRYIIVGIAVVAAFLPGVDPVTTMLEMLPLLVLYGLSILLLKFAERKDGEDVEGDGWALETHLDDPNADTETPTVGNAGNQARATEEEEDLSD</sequence>
<dbReference type="NCBIfam" id="TIGR00945">
    <property type="entry name" value="tatC"/>
    <property type="match status" value="1"/>
</dbReference>
<feature type="transmembrane region" description="Helical" evidence="6">
    <location>
        <begin position="146"/>
        <end position="167"/>
    </location>
</feature>
<evidence type="ECO:0000256" key="1">
    <source>
        <dbReference type="ARBA" id="ARBA00004141"/>
    </source>
</evidence>
<dbReference type="PANTHER" id="PTHR30371:SF0">
    <property type="entry name" value="SEC-INDEPENDENT PROTEIN TRANSLOCASE PROTEIN TATC, CHLOROPLASTIC-RELATED"/>
    <property type="match status" value="1"/>
</dbReference>
<dbReference type="GO" id="GO:0065002">
    <property type="term" value="P:intracellular protein transmembrane transport"/>
    <property type="evidence" value="ECO:0007669"/>
    <property type="project" value="TreeGrafter"/>
</dbReference>
<proteinExistence type="inferred from homology"/>
<dbReference type="HAMAP" id="MF_00902">
    <property type="entry name" value="TatC"/>
    <property type="match status" value="1"/>
</dbReference>
<dbReference type="AlphaFoldDB" id="A0A6J7EC47"/>
<feature type="compositionally biased region" description="Polar residues" evidence="5">
    <location>
        <begin position="333"/>
        <end position="347"/>
    </location>
</feature>
<gene>
    <name evidence="7" type="ORF">UFOPK3444_01147</name>
</gene>
<feature type="transmembrane region" description="Helical" evidence="6">
    <location>
        <begin position="27"/>
        <end position="46"/>
    </location>
</feature>
<reference evidence="7" key="1">
    <citation type="submission" date="2020-05" db="EMBL/GenBank/DDBJ databases">
        <authorList>
            <person name="Chiriac C."/>
            <person name="Salcher M."/>
            <person name="Ghai R."/>
            <person name="Kavagutti S V."/>
        </authorList>
    </citation>
    <scope>NUCLEOTIDE SEQUENCE</scope>
</reference>
<organism evidence="7">
    <name type="scientific">freshwater metagenome</name>
    <dbReference type="NCBI Taxonomy" id="449393"/>
    <lineage>
        <taxon>unclassified sequences</taxon>
        <taxon>metagenomes</taxon>
        <taxon>ecological metagenomes</taxon>
    </lineage>
</organism>
<evidence type="ECO:0000256" key="2">
    <source>
        <dbReference type="ARBA" id="ARBA00022692"/>
    </source>
</evidence>
<dbReference type="GO" id="GO:0043953">
    <property type="term" value="P:protein transport by the Tat complex"/>
    <property type="evidence" value="ECO:0007669"/>
    <property type="project" value="TreeGrafter"/>
</dbReference>
<protein>
    <submittedName>
        <fullName evidence="7">Unannotated protein</fullName>
    </submittedName>
</protein>
<dbReference type="EMBL" id="CAFBLU010000019">
    <property type="protein sequence ID" value="CAB4878099.1"/>
    <property type="molecule type" value="Genomic_DNA"/>
</dbReference>
<accession>A0A6J7EC47</accession>
<keyword evidence="3 6" id="KW-1133">Transmembrane helix</keyword>
<dbReference type="PROSITE" id="PS01218">
    <property type="entry name" value="TATC"/>
    <property type="match status" value="1"/>
</dbReference>
<feature type="transmembrane region" description="Helical" evidence="6">
    <location>
        <begin position="288"/>
        <end position="305"/>
    </location>
</feature>
<feature type="transmembrane region" description="Helical" evidence="6">
    <location>
        <begin position="265"/>
        <end position="282"/>
    </location>
</feature>